<evidence type="ECO:0000313" key="2">
    <source>
        <dbReference type="EMBL" id="JAH23692.1"/>
    </source>
</evidence>
<accession>A0A0E9R4I9</accession>
<feature type="compositionally biased region" description="Polar residues" evidence="1">
    <location>
        <begin position="18"/>
        <end position="43"/>
    </location>
</feature>
<evidence type="ECO:0000256" key="1">
    <source>
        <dbReference type="SAM" id="MobiDB-lite"/>
    </source>
</evidence>
<reference evidence="2" key="1">
    <citation type="submission" date="2014-11" db="EMBL/GenBank/DDBJ databases">
        <authorList>
            <person name="Amaro Gonzalez C."/>
        </authorList>
    </citation>
    <scope>NUCLEOTIDE SEQUENCE</scope>
</reference>
<feature type="region of interest" description="Disordered" evidence="1">
    <location>
        <begin position="1"/>
        <end position="43"/>
    </location>
</feature>
<feature type="compositionally biased region" description="Basic residues" evidence="1">
    <location>
        <begin position="1"/>
        <end position="12"/>
    </location>
</feature>
<dbReference type="AlphaFoldDB" id="A0A0E9R4I9"/>
<protein>
    <submittedName>
        <fullName evidence="2">Uncharacterized protein</fullName>
    </submittedName>
</protein>
<sequence length="43" mass="4899">MNRKQLKQRHFLRYPLPKSTQNHPSSVLSGQANLTSGSWGFSI</sequence>
<name>A0A0E9R4I9_ANGAN</name>
<dbReference type="EMBL" id="GBXM01084885">
    <property type="protein sequence ID" value="JAH23692.1"/>
    <property type="molecule type" value="Transcribed_RNA"/>
</dbReference>
<proteinExistence type="predicted"/>
<organism evidence="2">
    <name type="scientific">Anguilla anguilla</name>
    <name type="common">European freshwater eel</name>
    <name type="synonym">Muraena anguilla</name>
    <dbReference type="NCBI Taxonomy" id="7936"/>
    <lineage>
        <taxon>Eukaryota</taxon>
        <taxon>Metazoa</taxon>
        <taxon>Chordata</taxon>
        <taxon>Craniata</taxon>
        <taxon>Vertebrata</taxon>
        <taxon>Euteleostomi</taxon>
        <taxon>Actinopterygii</taxon>
        <taxon>Neopterygii</taxon>
        <taxon>Teleostei</taxon>
        <taxon>Anguilliformes</taxon>
        <taxon>Anguillidae</taxon>
        <taxon>Anguilla</taxon>
    </lineage>
</organism>
<reference evidence="2" key="2">
    <citation type="journal article" date="2015" name="Fish Shellfish Immunol.">
        <title>Early steps in the European eel (Anguilla anguilla)-Vibrio vulnificus interaction in the gills: Role of the RtxA13 toxin.</title>
        <authorList>
            <person name="Callol A."/>
            <person name="Pajuelo D."/>
            <person name="Ebbesson L."/>
            <person name="Teles M."/>
            <person name="MacKenzie S."/>
            <person name="Amaro C."/>
        </authorList>
    </citation>
    <scope>NUCLEOTIDE SEQUENCE</scope>
</reference>